<sequence>MTQTDKQNLKSDLKVGFVVLLAFGLFVAGIILAGGDKGLFLKKKAIIQARLSDVGGLKKGASVTMAGMVIGRVSDISFDENVEGYPIEVTMEIREDVRPHIKVNAVPTIRTQGMMGDRYVDIGAQTESAETLPGHQVLTGQAASDFDETLRETMEVLVEAEKLLASINEQKGTMGDLFYDQKLYDNLVTMTDELTSLIQDFKEKPKKYVKLSIF</sequence>
<dbReference type="Pfam" id="PF02470">
    <property type="entry name" value="MlaD"/>
    <property type="match status" value="1"/>
</dbReference>
<comment type="caution">
    <text evidence="3">The sequence shown here is derived from an EMBL/GenBank/DDBJ whole genome shotgun (WGS) entry which is preliminary data.</text>
</comment>
<dbReference type="PANTHER" id="PTHR33371:SF4">
    <property type="entry name" value="INTERMEMBRANE PHOSPHOLIPID TRANSPORT SYSTEM BINDING PROTEIN MLAD"/>
    <property type="match status" value="1"/>
</dbReference>
<feature type="transmembrane region" description="Helical" evidence="1">
    <location>
        <begin position="15"/>
        <end position="34"/>
    </location>
</feature>
<dbReference type="Proteomes" id="UP000230859">
    <property type="component" value="Unassembled WGS sequence"/>
</dbReference>
<proteinExistence type="predicted"/>
<keyword evidence="1" id="KW-0472">Membrane</keyword>
<dbReference type="GO" id="GO:0005543">
    <property type="term" value="F:phospholipid binding"/>
    <property type="evidence" value="ECO:0007669"/>
    <property type="project" value="TreeGrafter"/>
</dbReference>
<dbReference type="InterPro" id="IPR003399">
    <property type="entry name" value="Mce/MlaD"/>
</dbReference>
<evidence type="ECO:0000313" key="4">
    <source>
        <dbReference type="Proteomes" id="UP000230859"/>
    </source>
</evidence>
<feature type="domain" description="Mce/MlaD" evidence="2">
    <location>
        <begin position="47"/>
        <end position="122"/>
    </location>
</feature>
<name>A0A2H0LT22_9BACT</name>
<organism evidence="3 4">
    <name type="scientific">Candidatus Abzuiibacterium crystallinum</name>
    <dbReference type="NCBI Taxonomy" id="1974748"/>
    <lineage>
        <taxon>Bacteria</taxon>
        <taxon>Pseudomonadati</taxon>
        <taxon>Candidatus Omnitrophota</taxon>
        <taxon>Candidatus Abzuiibacterium</taxon>
    </lineage>
</organism>
<gene>
    <name evidence="3" type="ORF">COV74_00375</name>
</gene>
<evidence type="ECO:0000256" key="1">
    <source>
        <dbReference type="SAM" id="Phobius"/>
    </source>
</evidence>
<evidence type="ECO:0000259" key="2">
    <source>
        <dbReference type="Pfam" id="PF02470"/>
    </source>
</evidence>
<dbReference type="GO" id="GO:0005548">
    <property type="term" value="F:phospholipid transporter activity"/>
    <property type="evidence" value="ECO:0007669"/>
    <property type="project" value="TreeGrafter"/>
</dbReference>
<keyword evidence="1" id="KW-0812">Transmembrane</keyword>
<keyword evidence="1" id="KW-1133">Transmembrane helix</keyword>
<reference evidence="3 4" key="1">
    <citation type="submission" date="2017-09" db="EMBL/GenBank/DDBJ databases">
        <title>Depth-based differentiation of microbial function through sediment-hosted aquifers and enrichment of novel symbionts in the deep terrestrial subsurface.</title>
        <authorList>
            <person name="Probst A.J."/>
            <person name="Ladd B."/>
            <person name="Jarett J.K."/>
            <person name="Geller-Mcgrath D.E."/>
            <person name="Sieber C.M."/>
            <person name="Emerson J.B."/>
            <person name="Anantharaman K."/>
            <person name="Thomas B.C."/>
            <person name="Malmstrom R."/>
            <person name="Stieglmeier M."/>
            <person name="Klingl A."/>
            <person name="Woyke T."/>
            <person name="Ryan C.M."/>
            <person name="Banfield J.F."/>
        </authorList>
    </citation>
    <scope>NUCLEOTIDE SEQUENCE [LARGE SCALE GENOMIC DNA]</scope>
    <source>
        <strain evidence="3">CG11_big_fil_rev_8_21_14_0_20_45_26</strain>
    </source>
</reference>
<dbReference type="InterPro" id="IPR052336">
    <property type="entry name" value="MlaD_Phospholipid_Transporter"/>
</dbReference>
<dbReference type="PANTHER" id="PTHR33371">
    <property type="entry name" value="INTERMEMBRANE PHOSPHOLIPID TRANSPORT SYSTEM BINDING PROTEIN MLAD-RELATED"/>
    <property type="match status" value="1"/>
</dbReference>
<dbReference type="AlphaFoldDB" id="A0A2H0LT22"/>
<accession>A0A2H0LT22</accession>
<evidence type="ECO:0000313" key="3">
    <source>
        <dbReference type="EMBL" id="PIQ87562.1"/>
    </source>
</evidence>
<protein>
    <recommendedName>
        <fullName evidence="2">Mce/MlaD domain-containing protein</fullName>
    </recommendedName>
</protein>
<dbReference type="EMBL" id="PCVY01000003">
    <property type="protein sequence ID" value="PIQ87562.1"/>
    <property type="molecule type" value="Genomic_DNA"/>
</dbReference>